<dbReference type="Proteomes" id="UP000623129">
    <property type="component" value="Unassembled WGS sequence"/>
</dbReference>
<evidence type="ECO:0000256" key="4">
    <source>
        <dbReference type="ARBA" id="ARBA00022833"/>
    </source>
</evidence>
<keyword evidence="9" id="KW-1185">Reference proteome</keyword>
<dbReference type="OrthoDB" id="754258at2759"/>
<comment type="caution">
    <text evidence="8">The sequence shown here is derived from an EMBL/GenBank/DDBJ whole genome shotgun (WGS) entry which is preliminary data.</text>
</comment>
<proteinExistence type="predicted"/>
<evidence type="ECO:0000256" key="1">
    <source>
        <dbReference type="ARBA" id="ARBA00022723"/>
    </source>
</evidence>
<organism evidence="8 9">
    <name type="scientific">Carex littledalei</name>
    <dbReference type="NCBI Taxonomy" id="544730"/>
    <lineage>
        <taxon>Eukaryota</taxon>
        <taxon>Viridiplantae</taxon>
        <taxon>Streptophyta</taxon>
        <taxon>Embryophyta</taxon>
        <taxon>Tracheophyta</taxon>
        <taxon>Spermatophyta</taxon>
        <taxon>Magnoliopsida</taxon>
        <taxon>Liliopsida</taxon>
        <taxon>Poales</taxon>
        <taxon>Cyperaceae</taxon>
        <taxon>Cyperoideae</taxon>
        <taxon>Cariceae</taxon>
        <taxon>Carex</taxon>
        <taxon>Carex subgen. Euthyceras</taxon>
    </lineage>
</organism>
<evidence type="ECO:0000256" key="2">
    <source>
        <dbReference type="ARBA" id="ARBA00022737"/>
    </source>
</evidence>
<dbReference type="AlphaFoldDB" id="A0A833RRC9"/>
<gene>
    <name evidence="8" type="ORF">FCM35_KLT09365</name>
</gene>
<evidence type="ECO:0000256" key="3">
    <source>
        <dbReference type="ARBA" id="ARBA00022771"/>
    </source>
</evidence>
<dbReference type="GO" id="GO:0000976">
    <property type="term" value="F:transcription cis-regulatory region binding"/>
    <property type="evidence" value="ECO:0007669"/>
    <property type="project" value="TreeGrafter"/>
</dbReference>
<feature type="region of interest" description="Disordered" evidence="7">
    <location>
        <begin position="1"/>
        <end position="20"/>
    </location>
</feature>
<dbReference type="PANTHER" id="PTHR45988:SF18">
    <property type="entry name" value="C2H2-TYPE ZINC FINGER FAMILY PROTEIN"/>
    <property type="match status" value="1"/>
</dbReference>
<keyword evidence="5" id="KW-0805">Transcription regulation</keyword>
<evidence type="ECO:0000313" key="8">
    <source>
        <dbReference type="EMBL" id="KAF3340521.1"/>
    </source>
</evidence>
<evidence type="ECO:0000313" key="9">
    <source>
        <dbReference type="Proteomes" id="UP000623129"/>
    </source>
</evidence>
<dbReference type="GO" id="GO:0003700">
    <property type="term" value="F:DNA-binding transcription factor activity"/>
    <property type="evidence" value="ECO:0007669"/>
    <property type="project" value="InterPro"/>
</dbReference>
<accession>A0A833RRC9</accession>
<dbReference type="InterPro" id="IPR044653">
    <property type="entry name" value="AZF1/2/3-like"/>
</dbReference>
<dbReference type="EMBL" id="SWLB01000002">
    <property type="protein sequence ID" value="KAF3340521.1"/>
    <property type="molecule type" value="Genomic_DNA"/>
</dbReference>
<evidence type="ECO:0000256" key="7">
    <source>
        <dbReference type="SAM" id="MobiDB-lite"/>
    </source>
</evidence>
<protein>
    <submittedName>
        <fullName evidence="8">Zinc finger protein AZF2</fullName>
    </submittedName>
</protein>
<sequence>MSAQPNDGKPPKRDLTINTSEEDLPVAKMLINLSKGEGKVHQCKRCQKIFPSGEALGGNQRKYYKGPLKKKNNPKAVVDNTNIDLKPEVVIDDNNIDLKPKVAVINNNDFDLNKPSPPDNS</sequence>
<keyword evidence="1" id="KW-0479">Metal-binding</keyword>
<dbReference type="PANTHER" id="PTHR45988">
    <property type="entry name" value="C2H2 TYPE ZINC FINGER TRANSCRIPTION FACTOR FAMILY-RELATED"/>
    <property type="match status" value="1"/>
</dbReference>
<reference evidence="8" key="1">
    <citation type="submission" date="2020-01" db="EMBL/GenBank/DDBJ databases">
        <title>Genome sequence of Kobresia littledalei, the first chromosome-level genome in the family Cyperaceae.</title>
        <authorList>
            <person name="Qu G."/>
        </authorList>
    </citation>
    <scope>NUCLEOTIDE SEQUENCE</scope>
    <source>
        <strain evidence="8">C.B.Clarke</strain>
        <tissue evidence="8">Leaf</tissue>
    </source>
</reference>
<name>A0A833RRC9_9POAL</name>
<dbReference type="GO" id="GO:0008270">
    <property type="term" value="F:zinc ion binding"/>
    <property type="evidence" value="ECO:0007669"/>
    <property type="project" value="UniProtKB-KW"/>
</dbReference>
<dbReference type="GO" id="GO:0005634">
    <property type="term" value="C:nucleus"/>
    <property type="evidence" value="ECO:0007669"/>
    <property type="project" value="TreeGrafter"/>
</dbReference>
<keyword evidence="6" id="KW-0804">Transcription</keyword>
<keyword evidence="4" id="KW-0862">Zinc</keyword>
<evidence type="ECO:0000256" key="5">
    <source>
        <dbReference type="ARBA" id="ARBA00023015"/>
    </source>
</evidence>
<evidence type="ECO:0000256" key="6">
    <source>
        <dbReference type="ARBA" id="ARBA00023163"/>
    </source>
</evidence>
<keyword evidence="3" id="KW-0863">Zinc-finger</keyword>
<keyword evidence="2" id="KW-0677">Repeat</keyword>